<dbReference type="GO" id="GO:0000781">
    <property type="term" value="C:chromosome, telomeric region"/>
    <property type="evidence" value="ECO:0007669"/>
    <property type="project" value="UniProtKB-SubCell"/>
</dbReference>
<reference evidence="10" key="1">
    <citation type="submission" date="2020-01" db="EMBL/GenBank/DDBJ databases">
        <authorList>
            <consortium name="DOE Joint Genome Institute"/>
            <person name="Haridas S."/>
            <person name="Albert R."/>
            <person name="Binder M."/>
            <person name="Bloem J."/>
            <person name="Labutti K."/>
            <person name="Salamov A."/>
            <person name="Andreopoulos B."/>
            <person name="Baker S.E."/>
            <person name="Barry K."/>
            <person name="Bills G."/>
            <person name="Bluhm B.H."/>
            <person name="Cannon C."/>
            <person name="Castanera R."/>
            <person name="Culley D.E."/>
            <person name="Daum C."/>
            <person name="Ezra D."/>
            <person name="Gonzalez J.B."/>
            <person name="Henrissat B."/>
            <person name="Kuo A."/>
            <person name="Liang C."/>
            <person name="Lipzen A."/>
            <person name="Lutzoni F."/>
            <person name="Magnuson J."/>
            <person name="Mondo S."/>
            <person name="Nolan M."/>
            <person name="Ohm R."/>
            <person name="Pangilinan J."/>
            <person name="Park H.-J."/>
            <person name="Ramirez L."/>
            <person name="Alfaro M."/>
            <person name="Sun H."/>
            <person name="Tritt A."/>
            <person name="Yoshinaga Y."/>
            <person name="Zwiers L.-H."/>
            <person name="Turgeon B.G."/>
            <person name="Goodwin S.B."/>
            <person name="Spatafora J.W."/>
            <person name="Crous P.W."/>
            <person name="Grigoriev I.V."/>
        </authorList>
    </citation>
    <scope>NUCLEOTIDE SEQUENCE</scope>
    <source>
        <strain evidence="10">IPT5</strain>
    </source>
</reference>
<sequence length="257" mass="29293">MSTHQPAHPYRLYPAYCFRASPTFNTWVKLTASDVQGLRSEPDFQGQNIYFHLNHPIRFVRLVGVIVAIDDINVRYTVLTIDDGSGANIELKIVRIPSPGRNPLDTSSTTTIDNVKVISRFGVFEVLVDQHSLDIGTVIKAKGTISMFRGIKQLDLKRIWVVATTNEEAQAWAEAAAFKQSVLSKPWHISKTEGKKIKSTIRAEKKKEQEYERRKAEYEAKMIVHRQAKEAQLVQREAKLEMRRRKEEAMMNAGALK</sequence>
<evidence type="ECO:0000256" key="6">
    <source>
        <dbReference type="ARBA" id="ARBA00023125"/>
    </source>
</evidence>
<dbReference type="PANTHER" id="PTHR13989:SF33">
    <property type="entry name" value="CST COMPLEX SUBUNIT STN1"/>
    <property type="match status" value="1"/>
</dbReference>
<evidence type="ECO:0000313" key="11">
    <source>
        <dbReference type="Proteomes" id="UP000799423"/>
    </source>
</evidence>
<evidence type="ECO:0000256" key="5">
    <source>
        <dbReference type="ARBA" id="ARBA00022895"/>
    </source>
</evidence>
<dbReference type="SUPFAM" id="SSF50249">
    <property type="entry name" value="Nucleic acid-binding proteins"/>
    <property type="match status" value="1"/>
</dbReference>
<keyword evidence="4" id="KW-0158">Chromosome</keyword>
<evidence type="ECO:0000313" key="10">
    <source>
        <dbReference type="EMBL" id="KAF2853127.1"/>
    </source>
</evidence>
<evidence type="ECO:0000256" key="7">
    <source>
        <dbReference type="ARBA" id="ARBA00023242"/>
    </source>
</evidence>
<dbReference type="InterPro" id="IPR012340">
    <property type="entry name" value="NA-bd_OB-fold"/>
</dbReference>
<dbReference type="GO" id="GO:0003677">
    <property type="term" value="F:DNA binding"/>
    <property type="evidence" value="ECO:0007669"/>
    <property type="project" value="UniProtKB-KW"/>
</dbReference>
<dbReference type="InterPro" id="IPR018856">
    <property type="entry name" value="Stn1_N"/>
</dbReference>
<gene>
    <name evidence="10" type="ORF">T440DRAFT_515855</name>
</gene>
<dbReference type="CDD" id="cd03524">
    <property type="entry name" value="RPA2_OBF_family"/>
    <property type="match status" value="1"/>
</dbReference>
<keyword evidence="7" id="KW-0539">Nucleus</keyword>
<comment type="subcellular location">
    <subcellularLocation>
        <location evidence="2">Chromosome</location>
        <location evidence="2">Telomere</location>
    </subcellularLocation>
    <subcellularLocation>
        <location evidence="1">Nucleus</location>
    </subcellularLocation>
</comment>
<dbReference type="Proteomes" id="UP000799423">
    <property type="component" value="Unassembled WGS sequence"/>
</dbReference>
<evidence type="ECO:0000256" key="1">
    <source>
        <dbReference type="ARBA" id="ARBA00004123"/>
    </source>
</evidence>
<evidence type="ECO:0000256" key="4">
    <source>
        <dbReference type="ARBA" id="ARBA00022454"/>
    </source>
</evidence>
<feature type="domain" description="CST complex subunit Stn1 N-terminal" evidence="9">
    <location>
        <begin position="47"/>
        <end position="90"/>
    </location>
</feature>
<dbReference type="AlphaFoldDB" id="A0A6A7BEK0"/>
<evidence type="ECO:0000256" key="2">
    <source>
        <dbReference type="ARBA" id="ARBA00004574"/>
    </source>
</evidence>
<dbReference type="PANTHER" id="PTHR13989">
    <property type="entry name" value="REPLICATION PROTEIN A-RELATED"/>
    <property type="match status" value="1"/>
</dbReference>
<evidence type="ECO:0000256" key="8">
    <source>
        <dbReference type="ARBA" id="ARBA00030039"/>
    </source>
</evidence>
<dbReference type="InterPro" id="IPR040260">
    <property type="entry name" value="RFA2-like"/>
</dbReference>
<dbReference type="EMBL" id="MU006296">
    <property type="protein sequence ID" value="KAF2853127.1"/>
    <property type="molecule type" value="Genomic_DNA"/>
</dbReference>
<evidence type="ECO:0000259" key="9">
    <source>
        <dbReference type="Pfam" id="PF10451"/>
    </source>
</evidence>
<dbReference type="Gene3D" id="2.40.50.140">
    <property type="entry name" value="Nucleic acid-binding proteins"/>
    <property type="match status" value="1"/>
</dbReference>
<organism evidence="10 11">
    <name type="scientific">Plenodomus tracheiphilus IPT5</name>
    <dbReference type="NCBI Taxonomy" id="1408161"/>
    <lineage>
        <taxon>Eukaryota</taxon>
        <taxon>Fungi</taxon>
        <taxon>Dikarya</taxon>
        <taxon>Ascomycota</taxon>
        <taxon>Pezizomycotina</taxon>
        <taxon>Dothideomycetes</taxon>
        <taxon>Pleosporomycetidae</taxon>
        <taxon>Pleosporales</taxon>
        <taxon>Pleosporineae</taxon>
        <taxon>Leptosphaeriaceae</taxon>
        <taxon>Plenodomus</taxon>
    </lineage>
</organism>
<dbReference type="GO" id="GO:0005634">
    <property type="term" value="C:nucleus"/>
    <property type="evidence" value="ECO:0007669"/>
    <property type="project" value="UniProtKB-SubCell"/>
</dbReference>
<keyword evidence="6" id="KW-0238">DNA-binding</keyword>
<dbReference type="Pfam" id="PF10451">
    <property type="entry name" value="Stn1"/>
    <property type="match status" value="1"/>
</dbReference>
<dbReference type="OrthoDB" id="77828at2759"/>
<evidence type="ECO:0000256" key="3">
    <source>
        <dbReference type="ARBA" id="ARBA00017411"/>
    </source>
</evidence>
<protein>
    <recommendedName>
        <fullName evidence="3">CST complex subunit STN1</fullName>
    </recommendedName>
    <alternativeName>
        <fullName evidence="8">Suppressor of cdc thirteen homolog</fullName>
    </alternativeName>
</protein>
<keyword evidence="5" id="KW-0779">Telomere</keyword>
<name>A0A6A7BEK0_9PLEO</name>
<proteinExistence type="predicted"/>
<keyword evidence="11" id="KW-1185">Reference proteome</keyword>
<accession>A0A6A7BEK0</accession>